<dbReference type="eggNOG" id="COG4636">
    <property type="taxonomic scope" value="Bacteria"/>
</dbReference>
<dbReference type="PANTHER" id="PTHR35400:SF1">
    <property type="entry name" value="SLR1083 PROTEIN"/>
    <property type="match status" value="1"/>
</dbReference>
<proteinExistence type="predicted"/>
<accession>D0MDC6</accession>
<sequence>MEAVQTYRWTREAFEKLAEVGLVDPDARLELIDGEILQKMSPQSSRHAAAIRRIEETLRRFFPLDRYDVRVQLPLALGPYSEPEPDVAVVEGTIDDYVEAHPSTAVLVVEVADASLQFDRTRKAALYARAGIPDYWIVNLLDGVLEVYRRPENDTYQQRMVLAPHEQIAPLAQPGASLEVARLFPESRA</sequence>
<dbReference type="KEGG" id="rmr:Rmar_2159"/>
<feature type="domain" description="Putative restriction endonuclease" evidence="1">
    <location>
        <begin position="12"/>
        <end position="180"/>
    </location>
</feature>
<reference evidence="2 3" key="1">
    <citation type="journal article" date="2009" name="Stand. Genomic Sci.">
        <title>Complete genome sequence of Rhodothermus marinus type strain (R-10).</title>
        <authorList>
            <person name="Nolan M."/>
            <person name="Tindall B.J."/>
            <person name="Pomrenke H."/>
            <person name="Lapidus A."/>
            <person name="Copeland A."/>
            <person name="Glavina Del Rio T."/>
            <person name="Lucas S."/>
            <person name="Chen F."/>
            <person name="Tice H."/>
            <person name="Cheng J.F."/>
            <person name="Saunders E."/>
            <person name="Han C."/>
            <person name="Bruce D."/>
            <person name="Goodwin L."/>
            <person name="Chain P."/>
            <person name="Pitluck S."/>
            <person name="Ovchinikova G."/>
            <person name="Pati A."/>
            <person name="Ivanova N."/>
            <person name="Mavromatis K."/>
            <person name="Chen A."/>
            <person name="Palaniappan K."/>
            <person name="Land M."/>
            <person name="Hauser L."/>
            <person name="Chang Y.J."/>
            <person name="Jeffries C.D."/>
            <person name="Brettin T."/>
            <person name="Goker M."/>
            <person name="Bristow J."/>
            <person name="Eisen J.A."/>
            <person name="Markowitz V."/>
            <person name="Hugenholtz P."/>
            <person name="Kyrpides N.C."/>
            <person name="Klenk H.P."/>
            <person name="Detter J.C."/>
        </authorList>
    </citation>
    <scope>NUCLEOTIDE SEQUENCE [LARGE SCALE GENOMIC DNA]</scope>
    <source>
        <strain evidence="3">ATCC 43812 / DSM 4252 / R-10</strain>
    </source>
</reference>
<evidence type="ECO:0000259" key="1">
    <source>
        <dbReference type="Pfam" id="PF05685"/>
    </source>
</evidence>
<protein>
    <recommendedName>
        <fullName evidence="1">Putative restriction endonuclease domain-containing protein</fullName>
    </recommendedName>
</protein>
<dbReference type="CDD" id="cd06260">
    <property type="entry name" value="DUF820-like"/>
    <property type="match status" value="1"/>
</dbReference>
<dbReference type="RefSeq" id="WP_012844648.1">
    <property type="nucleotide sequence ID" value="NC_013501.1"/>
</dbReference>
<gene>
    <name evidence="2" type="ordered locus">Rmar_2159</name>
</gene>
<name>D0MDC6_RHOM4</name>
<dbReference type="EMBL" id="CP001807">
    <property type="protein sequence ID" value="ACY49038.1"/>
    <property type="molecule type" value="Genomic_DNA"/>
</dbReference>
<dbReference type="InterPro" id="IPR012296">
    <property type="entry name" value="Nuclease_put_TT1808"/>
</dbReference>
<keyword evidence="3" id="KW-1185">Reference proteome</keyword>
<dbReference type="Gene3D" id="3.90.1570.10">
    <property type="entry name" value="tt1808, chain A"/>
    <property type="match status" value="1"/>
</dbReference>
<dbReference type="STRING" id="518766.Rmar_2159"/>
<dbReference type="AlphaFoldDB" id="D0MDC6"/>
<dbReference type="InterPro" id="IPR008538">
    <property type="entry name" value="Uma2"/>
</dbReference>
<dbReference type="Proteomes" id="UP000002221">
    <property type="component" value="Chromosome"/>
</dbReference>
<evidence type="ECO:0000313" key="3">
    <source>
        <dbReference type="Proteomes" id="UP000002221"/>
    </source>
</evidence>
<dbReference type="SUPFAM" id="SSF52980">
    <property type="entry name" value="Restriction endonuclease-like"/>
    <property type="match status" value="1"/>
</dbReference>
<organism evidence="2 3">
    <name type="scientific">Rhodothermus marinus (strain ATCC 43812 / DSM 4252 / R-10)</name>
    <name type="common">Rhodothermus obamensis</name>
    <dbReference type="NCBI Taxonomy" id="518766"/>
    <lineage>
        <taxon>Bacteria</taxon>
        <taxon>Pseudomonadati</taxon>
        <taxon>Rhodothermota</taxon>
        <taxon>Rhodothermia</taxon>
        <taxon>Rhodothermales</taxon>
        <taxon>Rhodothermaceae</taxon>
        <taxon>Rhodothermus</taxon>
    </lineage>
</organism>
<dbReference type="InterPro" id="IPR011335">
    <property type="entry name" value="Restrct_endonuc-II-like"/>
</dbReference>
<evidence type="ECO:0000313" key="2">
    <source>
        <dbReference type="EMBL" id="ACY49038.1"/>
    </source>
</evidence>
<dbReference type="Pfam" id="PF05685">
    <property type="entry name" value="Uma2"/>
    <property type="match status" value="1"/>
</dbReference>
<dbReference type="PANTHER" id="PTHR35400">
    <property type="entry name" value="SLR1083 PROTEIN"/>
    <property type="match status" value="1"/>
</dbReference>
<dbReference type="HOGENOM" id="CLU_076312_2_0_10"/>
<dbReference type="OrthoDB" id="9808428at2"/>